<dbReference type="AlphaFoldDB" id="A0A5P9CKM1"/>
<dbReference type="OrthoDB" id="9819809at2"/>
<protein>
    <submittedName>
        <fullName evidence="1">Uncharacterized protein</fullName>
    </submittedName>
</protein>
<name>A0A5P9CKM1_9VIBR</name>
<keyword evidence="2" id="KW-1185">Reference proteome</keyword>
<gene>
    <name evidence="1" type="ORF">FIV01_08935</name>
</gene>
<dbReference type="KEGG" id="vaq:FIV01_08935"/>
<evidence type="ECO:0000313" key="1">
    <source>
        <dbReference type="EMBL" id="QFT26551.1"/>
    </source>
</evidence>
<organism evidence="1 2">
    <name type="scientific">Vibrio aquimaris</name>
    <dbReference type="NCBI Taxonomy" id="2587862"/>
    <lineage>
        <taxon>Bacteria</taxon>
        <taxon>Pseudomonadati</taxon>
        <taxon>Pseudomonadota</taxon>
        <taxon>Gammaproteobacteria</taxon>
        <taxon>Vibrionales</taxon>
        <taxon>Vibrionaceae</taxon>
        <taxon>Vibrio</taxon>
    </lineage>
</organism>
<evidence type="ECO:0000313" key="2">
    <source>
        <dbReference type="Proteomes" id="UP000326936"/>
    </source>
</evidence>
<reference evidence="1 2" key="1">
    <citation type="submission" date="2019-10" db="EMBL/GenBank/DDBJ databases">
        <title>Complete genome sequence of Vibrio sp. strain THAF100, isolated from non-filtered water from the water column of tank 6 of a marine aquarium containing stony-coral fragments. Water maintained at 26 degree C.</title>
        <authorList>
            <person name="Ruckert C."/>
            <person name="Franco A."/>
            <person name="Kalinowski J."/>
            <person name="Glaeser S."/>
        </authorList>
    </citation>
    <scope>NUCLEOTIDE SEQUENCE [LARGE SCALE GENOMIC DNA]</scope>
    <source>
        <strain evidence="1 2">THAF100</strain>
    </source>
</reference>
<dbReference type="EMBL" id="CP045350">
    <property type="protein sequence ID" value="QFT26551.1"/>
    <property type="molecule type" value="Genomic_DNA"/>
</dbReference>
<dbReference type="Proteomes" id="UP000326936">
    <property type="component" value="Chromosome"/>
</dbReference>
<proteinExistence type="predicted"/>
<accession>A0A5P9CKM1</accession>
<sequence length="587" mass="64213">MTTYKLLTDDSASKALLSNTNIYNWETRTDADTENPENRDDDTIKDGTGYVDTLASTISLIANSMGFTRKETTTQSTFHAFPITFVNNTKSVIMTSIAATGDTDNTVISDRPGVILPKAQADVVIESALDTDDDGESTNSTSIWFDVWGVKTDTSLTTSGDVDWGWRIKVERSAYSAKHARSTLRVVDIVRLGNGGGVGNGANQGRYVYDESTTGQFNIYGADEPEESGLPLVAFSCPEYMSEHNRGEFVITLLEHSIPLSTSEQPPKLPSVNNPAIDPSGTHTLVLKNDTTDDLSYSISYTGSLYKPYVLQPTESLILDVIKSADKYDVMHEGDVIRALDFDNGNQESPDIIYFPEVNGTQGLIEYKGEENVTLPVLDLTLGLSYGPIIDTNGIDGNMLNNTLWVGYLEDNVATIVVSDKTPPTEEPNELPELPAGATWVNPAADPSKTSVIVIRNDTPNSVPLSSTYVGTNGFANDILIPGETLSLSIDESDKIWRDSMQVKTIRCAEIEKINFYPWTGESGVIEFGSDEVGYKPMLDLNTGISGGVVSFEYGVNYGDHVDYFSSCLWTYYEQENVAIMSIQEPQ</sequence>
<dbReference type="RefSeq" id="WP_152430678.1">
    <property type="nucleotide sequence ID" value="NZ_CBCSDK010000007.1"/>
</dbReference>